<reference evidence="1" key="1">
    <citation type="submission" date="2013-05" db="EMBL/GenBank/DDBJ databases">
        <authorList>
            <person name="Yim A.K.Y."/>
            <person name="Chan T.F."/>
            <person name="Ji K.M."/>
            <person name="Liu X.Y."/>
            <person name="Zhou J.W."/>
            <person name="Li R.Q."/>
            <person name="Yang K.Y."/>
            <person name="Li J."/>
            <person name="Li M."/>
            <person name="Law P.T.W."/>
            <person name="Wu Y.L."/>
            <person name="Cai Z.L."/>
            <person name="Qin H."/>
            <person name="Bao Y."/>
            <person name="Leung R.K.K."/>
            <person name="Ng P.K.S."/>
            <person name="Zou J."/>
            <person name="Zhong X.J."/>
            <person name="Ran P.X."/>
            <person name="Zhong N.S."/>
            <person name="Liu Z.G."/>
            <person name="Tsui S.K.W."/>
        </authorList>
    </citation>
    <scope>NUCLEOTIDE SEQUENCE</scope>
    <source>
        <strain evidence="1">Derf</strain>
        <tissue evidence="1">Whole organism</tissue>
    </source>
</reference>
<protein>
    <submittedName>
        <fullName evidence="1">Uncharacterized protein</fullName>
    </submittedName>
</protein>
<reference evidence="1" key="2">
    <citation type="journal article" date="2022" name="Res Sq">
        <title>Comparative Genomics Reveals Insights into the Divergent Evolution of Astigmatic Mites and Household Pest Adaptations.</title>
        <authorList>
            <person name="Xiong Q."/>
            <person name="Wan A.T.-Y."/>
            <person name="Liu X.-Y."/>
            <person name="Fung C.S.-H."/>
            <person name="Xiao X."/>
            <person name="Malainual N."/>
            <person name="Hou J."/>
            <person name="Wang L."/>
            <person name="Wang M."/>
            <person name="Yang K."/>
            <person name="Cui Y."/>
            <person name="Leung E."/>
            <person name="Nong W."/>
            <person name="Shin S.-K."/>
            <person name="Au S."/>
            <person name="Jeong K.Y."/>
            <person name="Chew F.T."/>
            <person name="Hui J."/>
            <person name="Leung T.F."/>
            <person name="Tungtrongchitr A."/>
            <person name="Zhong N."/>
            <person name="Liu Z."/>
            <person name="Tsui S."/>
        </authorList>
    </citation>
    <scope>NUCLEOTIDE SEQUENCE</scope>
    <source>
        <strain evidence="1">Derf</strain>
        <tissue evidence="1">Whole organism</tissue>
    </source>
</reference>
<proteinExistence type="predicted"/>
<evidence type="ECO:0000313" key="1">
    <source>
        <dbReference type="EMBL" id="KAH9493535.1"/>
    </source>
</evidence>
<dbReference type="EMBL" id="ASGP02000008">
    <property type="protein sequence ID" value="KAH9493535.1"/>
    <property type="molecule type" value="Genomic_DNA"/>
</dbReference>
<comment type="caution">
    <text evidence="1">The sequence shown here is derived from an EMBL/GenBank/DDBJ whole genome shotgun (WGS) entry which is preliminary data.</text>
</comment>
<sequence>MPQIVQSTIKTRNLSISGIFVDLLQLVAMNDWLFHYLIRTFKHEKRKQAKFWIHPKRPRNHESDMRPLSSSKVWDQNLKRRDLSEKPKLLAQALRIEAR</sequence>
<accession>A0A922HNR1</accession>
<name>A0A922HNR1_DERFA</name>
<gene>
    <name evidence="1" type="ORF">DERF_014276</name>
</gene>
<dbReference type="AlphaFoldDB" id="A0A922HNR1"/>
<keyword evidence="2" id="KW-1185">Reference proteome</keyword>
<organism evidence="1 2">
    <name type="scientific">Dermatophagoides farinae</name>
    <name type="common">American house dust mite</name>
    <dbReference type="NCBI Taxonomy" id="6954"/>
    <lineage>
        <taxon>Eukaryota</taxon>
        <taxon>Metazoa</taxon>
        <taxon>Ecdysozoa</taxon>
        <taxon>Arthropoda</taxon>
        <taxon>Chelicerata</taxon>
        <taxon>Arachnida</taxon>
        <taxon>Acari</taxon>
        <taxon>Acariformes</taxon>
        <taxon>Sarcoptiformes</taxon>
        <taxon>Astigmata</taxon>
        <taxon>Psoroptidia</taxon>
        <taxon>Analgoidea</taxon>
        <taxon>Pyroglyphidae</taxon>
        <taxon>Dermatophagoidinae</taxon>
        <taxon>Dermatophagoides</taxon>
    </lineage>
</organism>
<dbReference type="Proteomes" id="UP000790347">
    <property type="component" value="Unassembled WGS sequence"/>
</dbReference>
<evidence type="ECO:0000313" key="2">
    <source>
        <dbReference type="Proteomes" id="UP000790347"/>
    </source>
</evidence>